<evidence type="ECO:0000256" key="5">
    <source>
        <dbReference type="ARBA" id="ARBA00023136"/>
    </source>
</evidence>
<dbReference type="PANTHER" id="PTHR45930:SF1">
    <property type="entry name" value="ADHESION G PROTEIN-COUPLED RECEPTOR A2"/>
    <property type="match status" value="1"/>
</dbReference>
<evidence type="ECO:0000256" key="6">
    <source>
        <dbReference type="ARBA" id="ARBA00023157"/>
    </source>
</evidence>
<dbReference type="PROSITE" id="PS50221">
    <property type="entry name" value="GAIN_B"/>
    <property type="match status" value="1"/>
</dbReference>
<dbReference type="InterPro" id="IPR000203">
    <property type="entry name" value="GPS"/>
</dbReference>
<evidence type="ECO:0000256" key="4">
    <source>
        <dbReference type="ARBA" id="ARBA00022989"/>
    </source>
</evidence>
<dbReference type="Ensembl" id="ENSCLAT00000003844.1">
    <property type="protein sequence ID" value="ENSCLAP00000003768.1"/>
    <property type="gene ID" value="ENSCLAG00000002684.1"/>
</dbReference>
<dbReference type="Gene3D" id="2.60.220.50">
    <property type="match status" value="1"/>
</dbReference>
<proteinExistence type="inferred from homology"/>
<organism evidence="11 12">
    <name type="scientific">Chinchilla lanigera</name>
    <name type="common">Long-tailed chinchilla</name>
    <name type="synonym">Chinchilla villidera</name>
    <dbReference type="NCBI Taxonomy" id="34839"/>
    <lineage>
        <taxon>Eukaryota</taxon>
        <taxon>Metazoa</taxon>
        <taxon>Chordata</taxon>
        <taxon>Craniata</taxon>
        <taxon>Vertebrata</taxon>
        <taxon>Euteleostomi</taxon>
        <taxon>Mammalia</taxon>
        <taxon>Eutheria</taxon>
        <taxon>Euarchontoglires</taxon>
        <taxon>Glires</taxon>
        <taxon>Rodentia</taxon>
        <taxon>Hystricomorpha</taxon>
        <taxon>Chinchillidae</taxon>
        <taxon>Chinchilla</taxon>
    </lineage>
</organism>
<evidence type="ECO:0000313" key="12">
    <source>
        <dbReference type="Proteomes" id="UP000694398"/>
    </source>
</evidence>
<evidence type="ECO:0000256" key="1">
    <source>
        <dbReference type="ARBA" id="ARBA00004370"/>
    </source>
</evidence>
<dbReference type="InterPro" id="IPR051963">
    <property type="entry name" value="Adhesion_GPCR_A"/>
</dbReference>
<gene>
    <name evidence="11" type="primary">ADGRA2</name>
</gene>
<comment type="subcellular location">
    <subcellularLocation>
        <location evidence="1">Membrane</location>
    </subcellularLocation>
</comment>
<keyword evidence="12" id="KW-1185">Reference proteome</keyword>
<evidence type="ECO:0000256" key="8">
    <source>
        <dbReference type="SAM" id="MobiDB-lite"/>
    </source>
</evidence>
<evidence type="ECO:0000313" key="11">
    <source>
        <dbReference type="Ensembl" id="ENSCLAP00000003768.1"/>
    </source>
</evidence>
<dbReference type="GO" id="GO:0007166">
    <property type="term" value="P:cell surface receptor signaling pathway"/>
    <property type="evidence" value="ECO:0007669"/>
    <property type="project" value="TreeGrafter"/>
</dbReference>
<comment type="similarity">
    <text evidence="2">Belongs to the G-protein coupled receptor 2 family. Adhesion G-protein coupled receptor (ADGR) subfamily.</text>
</comment>
<dbReference type="AlphaFoldDB" id="A0A8C2UQM9"/>
<protein>
    <submittedName>
        <fullName evidence="11">Adhesion G protein-coupled receptor A2</fullName>
    </submittedName>
</protein>
<accession>A0A8C2UQM9</accession>
<keyword evidence="5 9" id="KW-0472">Membrane</keyword>
<dbReference type="GeneTree" id="ENSGT00940000158941"/>
<feature type="transmembrane region" description="Helical" evidence="9">
    <location>
        <begin position="68"/>
        <end position="89"/>
    </location>
</feature>
<dbReference type="GO" id="GO:0007417">
    <property type="term" value="P:central nervous system development"/>
    <property type="evidence" value="ECO:0007669"/>
    <property type="project" value="TreeGrafter"/>
</dbReference>
<keyword evidence="6" id="KW-1015">Disulfide bond</keyword>
<dbReference type="GO" id="GO:1990909">
    <property type="term" value="C:Wnt signalosome"/>
    <property type="evidence" value="ECO:0007669"/>
    <property type="project" value="TreeGrafter"/>
</dbReference>
<dbReference type="Pfam" id="PF01825">
    <property type="entry name" value="GPS"/>
    <property type="match status" value="1"/>
</dbReference>
<dbReference type="InterPro" id="IPR046338">
    <property type="entry name" value="GAIN_dom_sf"/>
</dbReference>
<reference evidence="11" key="2">
    <citation type="submission" date="2025-09" db="UniProtKB">
        <authorList>
            <consortium name="Ensembl"/>
        </authorList>
    </citation>
    <scope>IDENTIFICATION</scope>
</reference>
<dbReference type="GO" id="GO:0002040">
    <property type="term" value="P:sprouting angiogenesis"/>
    <property type="evidence" value="ECO:0007669"/>
    <property type="project" value="TreeGrafter"/>
</dbReference>
<sequence length="155" mass="16537">WAEGADPMAAWWSQEGPGGWSSEGCQLRSSQPNVSSLHCQHLGSVAVLMELSAFPKEPGGSGAGLHPVVYPCTALLLLCLFSTIITYILNHRDPTHHLWHHSCGQHPQLPGPQSLLLAGVASQPRRLLHPGGFDSADHLDLLPVCRTALTGFPAG</sequence>
<evidence type="ECO:0000256" key="7">
    <source>
        <dbReference type="ARBA" id="ARBA00023170"/>
    </source>
</evidence>
<evidence type="ECO:0000259" key="10">
    <source>
        <dbReference type="PROSITE" id="PS50221"/>
    </source>
</evidence>
<dbReference type="InterPro" id="IPR057244">
    <property type="entry name" value="GAIN_B"/>
</dbReference>
<keyword evidence="4 9" id="KW-1133">Transmembrane helix</keyword>
<dbReference type="GO" id="GO:0090263">
    <property type="term" value="P:positive regulation of canonical Wnt signaling pathway"/>
    <property type="evidence" value="ECO:0007669"/>
    <property type="project" value="TreeGrafter"/>
</dbReference>
<feature type="region of interest" description="Disordered" evidence="8">
    <location>
        <begin position="1"/>
        <end position="25"/>
    </location>
</feature>
<dbReference type="GO" id="GO:0005886">
    <property type="term" value="C:plasma membrane"/>
    <property type="evidence" value="ECO:0007669"/>
    <property type="project" value="TreeGrafter"/>
</dbReference>
<reference evidence="11" key="1">
    <citation type="submission" date="2025-08" db="UniProtKB">
        <authorList>
            <consortium name="Ensembl"/>
        </authorList>
    </citation>
    <scope>IDENTIFICATION</scope>
</reference>
<dbReference type="PANTHER" id="PTHR45930">
    <property type="entry name" value="G-PROTEIN COUPLED RECEPTOR 124-LIKE PROTEIN"/>
    <property type="match status" value="1"/>
</dbReference>
<keyword evidence="3 9" id="KW-0812">Transmembrane</keyword>
<dbReference type="Proteomes" id="UP000694398">
    <property type="component" value="Unassembled WGS sequence"/>
</dbReference>
<feature type="domain" description="GAIN-B" evidence="10">
    <location>
        <begin position="1"/>
        <end position="55"/>
    </location>
</feature>
<keyword evidence="7" id="KW-0675">Receptor</keyword>
<evidence type="ECO:0000256" key="9">
    <source>
        <dbReference type="SAM" id="Phobius"/>
    </source>
</evidence>
<name>A0A8C2UQM9_CHILA</name>
<evidence type="ECO:0000256" key="2">
    <source>
        <dbReference type="ARBA" id="ARBA00007343"/>
    </source>
</evidence>
<evidence type="ECO:0000256" key="3">
    <source>
        <dbReference type="ARBA" id="ARBA00022692"/>
    </source>
</evidence>